<dbReference type="AlphaFoldDB" id="N2AP47"/>
<organism evidence="2 3">
    <name type="scientific">Eubacterium plexicaudatum ASF492</name>
    <dbReference type="NCBI Taxonomy" id="1235802"/>
    <lineage>
        <taxon>Bacteria</taxon>
        <taxon>Bacillati</taxon>
        <taxon>Bacillota</taxon>
        <taxon>Clostridia</taxon>
        <taxon>Eubacteriales</taxon>
        <taxon>Eubacteriaceae</taxon>
        <taxon>Eubacterium</taxon>
    </lineage>
</organism>
<evidence type="ECO:0000313" key="2">
    <source>
        <dbReference type="EMBL" id="EMZ27870.1"/>
    </source>
</evidence>
<dbReference type="SUPFAM" id="SSF81301">
    <property type="entry name" value="Nucleotidyltransferase"/>
    <property type="match status" value="1"/>
</dbReference>
<evidence type="ECO:0000259" key="1">
    <source>
        <dbReference type="Pfam" id="PF18765"/>
    </source>
</evidence>
<name>N2AP47_9FIRM</name>
<dbReference type="HOGENOM" id="CLU_2011313_0_0_9"/>
<reference evidence="2 3" key="1">
    <citation type="journal article" date="2014" name="Genome Announc.">
        <title>Draft genome sequences of the altered schaedler flora, a defined bacterial community from gnotobiotic mice.</title>
        <authorList>
            <person name="Wannemuehler M.J."/>
            <person name="Overstreet A.M."/>
            <person name="Ward D.V."/>
            <person name="Phillips G.J."/>
        </authorList>
    </citation>
    <scope>NUCLEOTIDE SEQUENCE [LARGE SCALE GENOMIC DNA]</scope>
    <source>
        <strain evidence="2 3">ASF492</strain>
    </source>
</reference>
<dbReference type="InterPro" id="IPR043519">
    <property type="entry name" value="NT_sf"/>
</dbReference>
<feature type="domain" description="Polymerase beta nucleotidyltransferase" evidence="1">
    <location>
        <begin position="34"/>
        <end position="115"/>
    </location>
</feature>
<keyword evidence="3" id="KW-1185">Reference proteome</keyword>
<proteinExistence type="predicted"/>
<dbReference type="STRING" id="1235802.C823_02219"/>
<protein>
    <recommendedName>
        <fullName evidence="1">Polymerase beta nucleotidyltransferase domain-containing protein</fullName>
    </recommendedName>
</protein>
<dbReference type="Gene3D" id="3.30.460.10">
    <property type="entry name" value="Beta Polymerase, domain 2"/>
    <property type="match status" value="1"/>
</dbReference>
<evidence type="ECO:0000313" key="3">
    <source>
        <dbReference type="Proteomes" id="UP000012589"/>
    </source>
</evidence>
<gene>
    <name evidence="2" type="ORF">C823_02219</name>
</gene>
<dbReference type="PATRIC" id="fig|1235802.3.peg.2359"/>
<dbReference type="CDD" id="cd05403">
    <property type="entry name" value="NT_KNTase_like"/>
    <property type="match status" value="1"/>
</dbReference>
<dbReference type="Pfam" id="PF18765">
    <property type="entry name" value="Polbeta"/>
    <property type="match status" value="1"/>
</dbReference>
<dbReference type="EMBL" id="AQFT01000067">
    <property type="protein sequence ID" value="EMZ27870.1"/>
    <property type="molecule type" value="Genomic_DNA"/>
</dbReference>
<sequence length="119" mass="14230">MNNFRNMWDFEVKQGVDFIHCNRVHPLMQTRVQQVLEELRQDPNIKKIVLFGSSLEFRCGSYSDIDLYIEKKDPALPLRTEPVLDCELDIVMDLEHENRFYKQIDHTGLLLFEREMEDV</sequence>
<comment type="caution">
    <text evidence="2">The sequence shown here is derived from an EMBL/GenBank/DDBJ whole genome shotgun (WGS) entry which is preliminary data.</text>
</comment>
<dbReference type="eggNOG" id="ENOG5032SZ9">
    <property type="taxonomic scope" value="Bacteria"/>
</dbReference>
<dbReference type="InterPro" id="IPR041633">
    <property type="entry name" value="Polbeta"/>
</dbReference>
<accession>N2AP47</accession>
<dbReference type="Proteomes" id="UP000012589">
    <property type="component" value="Unassembled WGS sequence"/>
</dbReference>